<keyword evidence="1" id="KW-0472">Membrane</keyword>
<feature type="transmembrane region" description="Helical" evidence="1">
    <location>
        <begin position="246"/>
        <end position="269"/>
    </location>
</feature>
<evidence type="ECO:0000313" key="4">
    <source>
        <dbReference type="Proteomes" id="UP000230779"/>
    </source>
</evidence>
<feature type="domain" description="Glycosyltransferase 2-like" evidence="2">
    <location>
        <begin position="6"/>
        <end position="129"/>
    </location>
</feature>
<dbReference type="PANTHER" id="PTHR22916">
    <property type="entry name" value="GLYCOSYLTRANSFERASE"/>
    <property type="match status" value="1"/>
</dbReference>
<keyword evidence="1" id="KW-0812">Transmembrane</keyword>
<dbReference type="InterPro" id="IPR029044">
    <property type="entry name" value="Nucleotide-diphossugar_trans"/>
</dbReference>
<comment type="caution">
    <text evidence="3">The sequence shown here is derived from an EMBL/GenBank/DDBJ whole genome shotgun (WGS) entry which is preliminary data.</text>
</comment>
<dbReference type="PANTHER" id="PTHR22916:SF64">
    <property type="entry name" value="TRANSFERASE, PUTATIVE-RELATED"/>
    <property type="match status" value="1"/>
</dbReference>
<dbReference type="Gene3D" id="3.90.550.10">
    <property type="entry name" value="Spore Coat Polysaccharide Biosynthesis Protein SpsA, Chain A"/>
    <property type="match status" value="1"/>
</dbReference>
<evidence type="ECO:0000259" key="2">
    <source>
        <dbReference type="Pfam" id="PF00535"/>
    </source>
</evidence>
<dbReference type="Proteomes" id="UP000230779">
    <property type="component" value="Unassembled WGS sequence"/>
</dbReference>
<proteinExistence type="predicted"/>
<dbReference type="AlphaFoldDB" id="A0A2M7RKN1"/>
<protein>
    <recommendedName>
        <fullName evidence="2">Glycosyltransferase 2-like domain-containing protein</fullName>
    </recommendedName>
</protein>
<gene>
    <name evidence="3" type="ORF">COY66_01650</name>
</gene>
<sequence>MSKKVSIILAIYNEEKYLDECIQSLLQQTYPNLEILAIDDGSTDKSGEIIKKYPVAYLHQPHQGLAAVKNHGLRKSTGEILVFADSDIRFDRNYIDELVKPINEGKAIGTFSKEMYVANPENVWSRCYNINLNLGFHRKVPKDFPDEFVTYNAILKKTLLKVGGFDNIGWGEDKTVYPKLKIKSLAVEGAVSYHYNPDTIKEAFLNARWVGRGNLLTPVKTLLRIIKYSLPVSVIIGIIKGIKYRIIQFILFKIIWDLGITAGIIGVTINKKHVK</sequence>
<evidence type="ECO:0000313" key="3">
    <source>
        <dbReference type="EMBL" id="PIY97021.1"/>
    </source>
</evidence>
<accession>A0A2M7RKN1</accession>
<keyword evidence="1" id="KW-1133">Transmembrane helix</keyword>
<dbReference type="CDD" id="cd00761">
    <property type="entry name" value="Glyco_tranf_GTA_type"/>
    <property type="match status" value="1"/>
</dbReference>
<name>A0A2M7RKN1_9BACT</name>
<dbReference type="InterPro" id="IPR001173">
    <property type="entry name" value="Glyco_trans_2-like"/>
</dbReference>
<dbReference type="SUPFAM" id="SSF53448">
    <property type="entry name" value="Nucleotide-diphospho-sugar transferases"/>
    <property type="match status" value="1"/>
</dbReference>
<organism evidence="3 4">
    <name type="scientific">Candidatus Kerfeldbacteria bacterium CG_4_10_14_0_8_um_filter_42_10</name>
    <dbReference type="NCBI Taxonomy" id="2014248"/>
    <lineage>
        <taxon>Bacteria</taxon>
        <taxon>Candidatus Kerfeldiibacteriota</taxon>
    </lineage>
</organism>
<reference evidence="3 4" key="1">
    <citation type="submission" date="2017-09" db="EMBL/GenBank/DDBJ databases">
        <title>Depth-based differentiation of microbial function through sediment-hosted aquifers and enrichment of novel symbionts in the deep terrestrial subsurface.</title>
        <authorList>
            <person name="Probst A.J."/>
            <person name="Ladd B."/>
            <person name="Jarett J.K."/>
            <person name="Geller-Mcgrath D.E."/>
            <person name="Sieber C.M."/>
            <person name="Emerson J.B."/>
            <person name="Anantharaman K."/>
            <person name="Thomas B.C."/>
            <person name="Malmstrom R."/>
            <person name="Stieglmeier M."/>
            <person name="Klingl A."/>
            <person name="Woyke T."/>
            <person name="Ryan C.M."/>
            <person name="Banfield J.F."/>
        </authorList>
    </citation>
    <scope>NUCLEOTIDE SEQUENCE [LARGE SCALE GENOMIC DNA]</scope>
    <source>
        <strain evidence="3">CG_4_10_14_0_8_um_filter_42_10</strain>
    </source>
</reference>
<dbReference type="Pfam" id="PF00535">
    <property type="entry name" value="Glycos_transf_2"/>
    <property type="match status" value="1"/>
</dbReference>
<dbReference type="EMBL" id="PFMD01000021">
    <property type="protein sequence ID" value="PIY97021.1"/>
    <property type="molecule type" value="Genomic_DNA"/>
</dbReference>
<evidence type="ECO:0000256" key="1">
    <source>
        <dbReference type="SAM" id="Phobius"/>
    </source>
</evidence>